<evidence type="ECO:0000313" key="1">
    <source>
        <dbReference type="EMBL" id="KAJ9089471.1"/>
    </source>
</evidence>
<gene>
    <name evidence="1" type="primary">PDS5</name>
    <name evidence="1" type="ORF">DSO57_1012589</name>
</gene>
<dbReference type="Proteomes" id="UP001165960">
    <property type="component" value="Unassembled WGS sequence"/>
</dbReference>
<name>A0ACC2USJ8_9FUNG</name>
<proteinExistence type="predicted"/>
<evidence type="ECO:0000313" key="2">
    <source>
        <dbReference type="Proteomes" id="UP001165960"/>
    </source>
</evidence>
<sequence>MSPSNKKAGKSIKAPPVAKPSVPTFKKVGSEKADDAGKKSTPAAKAIEESGTGFHYTTKLISPTKTKNSPGDLQLRLRNLYEQLSKFNRVGFNSETLEVVAKDLIQPQFTSSKDDGVKVLAGCCLTEILRLSVPKEPYSTSELGTVFYLFLDLFKKLNKEEGAFSQFYTSVLHSIATLKTILIMDTGDEQLVQDYFLTGFKLVESNISRDKTLRLVDILEQLADVTDTFTTPVIEVILKQFTKKRQVEFPHAFAMARSLCNSAPERLQGPICQYLMDVLSCTKDDDEEEGGRPNIDLEQAHEMLQMVYTIEPRILLSVIPQLEAQLTVVRSDLRRLSLVTLGTFLTLPSATSLLSKYPTIWKSWLQRRTDQDAQIRILLVQQCGAFFRDGTPTNLLTDVCEAIGGLVVDQDEKVRSAACQMVAQLPYASVKKFVPTTLLKKVASRFKDKKSVVRRNLPQMMASLYAQATEDIDQEDFQALDKFKWIPEELLEIVYSNDHHIILETERAFRNTILGPVDDLGARTENLLRVVGCLQQRSYVGLRALQTWQTSLAKDFHIFLAVCRKLGGEKSDLSDTQEQLYARLNLLVKRMLQRFPEPQKMYESLLRYPKSSDRKLNDLFDNLLNATSPKAAQLIEKEAMKRIDQLMPALNEVFSMVLLRLGQTLICREMVPILMRIACQANHFSPFALQILKDLPAIDPSLFEGHVQELGNLVLGSDGSDWLPTLAHYAKAAPITTFPNDKVAKRLARFVLEGTASQAGDAATALSQFDTDSKHSIKTVQSIVTSLSLKSSHLPGHLAALGELVAKHPELTEKHMHTVLEFVLKTLLPSTLELLDAKINAITMLTSRSIAYAGDALKQRLVQPVFSLLWSIIKNKGEVSSKSSPELLAQMRLSAATAILDLATCPAYEAMIAPLQFNLLATTIQDTRFAVREKFGEAVMSRLGQRKLPIKFLVILFLAAFDPEAHFKERIKSFSKQQLLSHASSGDSARVICSTLTRLLHLLAHDSEFVLETKDLQETSKFIDFFLAAAATPDNISLIYSAAGYIKRTEDVLDPPPGQEPVCHQ</sequence>
<accession>A0ACC2USJ8</accession>
<keyword evidence="2" id="KW-1185">Reference proteome</keyword>
<organism evidence="1 2">
    <name type="scientific">Entomophthora muscae</name>
    <dbReference type="NCBI Taxonomy" id="34485"/>
    <lineage>
        <taxon>Eukaryota</taxon>
        <taxon>Fungi</taxon>
        <taxon>Fungi incertae sedis</taxon>
        <taxon>Zoopagomycota</taxon>
        <taxon>Entomophthoromycotina</taxon>
        <taxon>Entomophthoromycetes</taxon>
        <taxon>Entomophthorales</taxon>
        <taxon>Entomophthoraceae</taxon>
        <taxon>Entomophthora</taxon>
    </lineage>
</organism>
<dbReference type="EMBL" id="QTSX02000045">
    <property type="protein sequence ID" value="KAJ9089471.1"/>
    <property type="molecule type" value="Genomic_DNA"/>
</dbReference>
<reference evidence="1" key="1">
    <citation type="submission" date="2022-04" db="EMBL/GenBank/DDBJ databases">
        <title>Genome of the entomopathogenic fungus Entomophthora muscae.</title>
        <authorList>
            <person name="Elya C."/>
            <person name="Lovett B.R."/>
            <person name="Lee E."/>
            <person name="Macias A.M."/>
            <person name="Hajek A.E."/>
            <person name="De Bivort B.L."/>
            <person name="Kasson M.T."/>
            <person name="De Fine Licht H.H."/>
            <person name="Stajich J.E."/>
        </authorList>
    </citation>
    <scope>NUCLEOTIDE SEQUENCE</scope>
    <source>
        <strain evidence="1">Berkeley</strain>
    </source>
</reference>
<comment type="caution">
    <text evidence="1">The sequence shown here is derived from an EMBL/GenBank/DDBJ whole genome shotgun (WGS) entry which is preliminary data.</text>
</comment>
<protein>
    <submittedName>
        <fullName evidence="1">Sister chromatid cohesion protein pds5</fullName>
    </submittedName>
</protein>